<dbReference type="AlphaFoldDB" id="A0A0L6UZE0"/>
<name>A0A0L6UZE0_9BASI</name>
<feature type="compositionally biased region" description="Basic and acidic residues" evidence="1">
    <location>
        <begin position="168"/>
        <end position="178"/>
    </location>
</feature>
<feature type="transmembrane region" description="Helical" evidence="2">
    <location>
        <begin position="449"/>
        <end position="471"/>
    </location>
</feature>
<keyword evidence="2" id="KW-0472">Membrane</keyword>
<keyword evidence="2" id="KW-1133">Transmembrane helix</keyword>
<dbReference type="Proteomes" id="UP000037035">
    <property type="component" value="Unassembled WGS sequence"/>
</dbReference>
<feature type="transmembrane region" description="Helical" evidence="2">
    <location>
        <begin position="508"/>
        <end position="525"/>
    </location>
</feature>
<protein>
    <submittedName>
        <fullName evidence="3">Uncharacterized protein</fullName>
    </submittedName>
</protein>
<evidence type="ECO:0000313" key="3">
    <source>
        <dbReference type="EMBL" id="KNZ53617.1"/>
    </source>
</evidence>
<keyword evidence="4" id="KW-1185">Reference proteome</keyword>
<evidence type="ECO:0000313" key="4">
    <source>
        <dbReference type="Proteomes" id="UP000037035"/>
    </source>
</evidence>
<feature type="transmembrane region" description="Helical" evidence="2">
    <location>
        <begin position="483"/>
        <end position="502"/>
    </location>
</feature>
<feature type="compositionally biased region" description="Polar residues" evidence="1">
    <location>
        <begin position="179"/>
        <end position="189"/>
    </location>
</feature>
<accession>A0A0L6UZE0</accession>
<proteinExistence type="predicted"/>
<keyword evidence="2" id="KW-0812">Transmembrane</keyword>
<feature type="region of interest" description="Disordered" evidence="1">
    <location>
        <begin position="110"/>
        <end position="150"/>
    </location>
</feature>
<dbReference type="VEuPathDB" id="FungiDB:VP01_3185g2"/>
<dbReference type="EMBL" id="LAVV01008152">
    <property type="protein sequence ID" value="KNZ53617.1"/>
    <property type="molecule type" value="Genomic_DNA"/>
</dbReference>
<feature type="region of interest" description="Disordered" evidence="1">
    <location>
        <begin position="163"/>
        <end position="202"/>
    </location>
</feature>
<organism evidence="3 4">
    <name type="scientific">Puccinia sorghi</name>
    <dbReference type="NCBI Taxonomy" id="27349"/>
    <lineage>
        <taxon>Eukaryota</taxon>
        <taxon>Fungi</taxon>
        <taxon>Dikarya</taxon>
        <taxon>Basidiomycota</taxon>
        <taxon>Pucciniomycotina</taxon>
        <taxon>Pucciniomycetes</taxon>
        <taxon>Pucciniales</taxon>
        <taxon>Pucciniaceae</taxon>
        <taxon>Puccinia</taxon>
    </lineage>
</organism>
<comment type="caution">
    <text evidence="3">The sequence shown here is derived from an EMBL/GenBank/DDBJ whole genome shotgun (WGS) entry which is preliminary data.</text>
</comment>
<reference evidence="3 4" key="1">
    <citation type="submission" date="2015-08" db="EMBL/GenBank/DDBJ databases">
        <title>Next Generation Sequencing and Analysis of the Genome of Puccinia sorghi L Schw, the Causal Agent of Maize Common Rust.</title>
        <authorList>
            <person name="Rochi L."/>
            <person name="Burguener G."/>
            <person name="Darino M."/>
            <person name="Turjanski A."/>
            <person name="Kreff E."/>
            <person name="Dieguez M.J."/>
            <person name="Sacco F."/>
        </authorList>
    </citation>
    <scope>NUCLEOTIDE SEQUENCE [LARGE SCALE GENOMIC DNA]</scope>
    <source>
        <strain evidence="3 4">RO10H11247</strain>
    </source>
</reference>
<evidence type="ECO:0000256" key="1">
    <source>
        <dbReference type="SAM" id="MobiDB-lite"/>
    </source>
</evidence>
<gene>
    <name evidence="3" type="ORF">VP01_3185g2</name>
</gene>
<dbReference type="STRING" id="27349.A0A0L6UZE0"/>
<sequence>MASIPRNLLQPNAPLPPSAFDTLKGLAPLLEAYANFNTNHPPTLLCSERRQAGKKEYISCCSKLEEILKQALGLSDSIPVPPPQSFLGSDSKKENKVNLFSDNIITSTHLGTDVSKGKPIPPEDLIDLTNEANDGEENPKTQESSAHKNPAKCRCTLIKELSLGPDGSHPDLKSDDSPSTRQPQANQDNAAEGVDDPQSPTQDICKFSFLIHQHLATQDEDVEHPKPAVPSTFSVLSLTGPVFNSIQLPADSTAPEPSKIPALLSSTKTLSLPPDQSSIPNPGPPIPPPAICPDGPWLPPPPPLTNPSGSRFIPFSRISKGTLTIKNSCQRTVTSNCSSTAKPDPCPREHHLLNYLSYDCFIFKLPLMFFIVHPAHFLFGFLQWIKFYYQELTSLGMHLASFIFQISSCSLTSRNPKTFKVQLVLMVQLNCIEPRLPFLRYDISLKPLYLLHNLIIKIFITYSIIRGFVVANKQLDQYLSQQNLYTPVCLYLVAGICGLILAPTNWQLASGASALGFLGAMEHIFKKNIPQRKGLEPMWRRLGAYFDSIFIESFLTPNCLLSFRQPQIVQLSQAISSHFLVCVQNTFPGKQFQLPCALTSK</sequence>
<evidence type="ECO:0000256" key="2">
    <source>
        <dbReference type="SAM" id="Phobius"/>
    </source>
</evidence>